<comment type="caution">
    <text evidence="2">The sequence shown here is derived from an EMBL/GenBank/DDBJ whole genome shotgun (WGS) entry which is preliminary data.</text>
</comment>
<dbReference type="OrthoDB" id="4524534at2759"/>
<evidence type="ECO:0000259" key="1">
    <source>
        <dbReference type="PROSITE" id="PS51762"/>
    </source>
</evidence>
<dbReference type="InterPro" id="IPR013320">
    <property type="entry name" value="ConA-like_dom_sf"/>
</dbReference>
<organism evidence="2 3">
    <name type="scientific">Lomentospora prolificans</name>
    <dbReference type="NCBI Taxonomy" id="41688"/>
    <lineage>
        <taxon>Eukaryota</taxon>
        <taxon>Fungi</taxon>
        <taxon>Dikarya</taxon>
        <taxon>Ascomycota</taxon>
        <taxon>Pezizomycotina</taxon>
        <taxon>Sordariomycetes</taxon>
        <taxon>Hypocreomycetidae</taxon>
        <taxon>Microascales</taxon>
        <taxon>Microascaceae</taxon>
        <taxon>Lomentospora</taxon>
    </lineage>
</organism>
<dbReference type="PROSITE" id="PS51762">
    <property type="entry name" value="GH16_2"/>
    <property type="match status" value="1"/>
</dbReference>
<proteinExistence type="predicted"/>
<dbReference type="AlphaFoldDB" id="A0A2N3NA77"/>
<keyword evidence="3" id="KW-1185">Reference proteome</keyword>
<dbReference type="Gene3D" id="2.60.120.200">
    <property type="match status" value="1"/>
</dbReference>
<dbReference type="GO" id="GO:0004553">
    <property type="term" value="F:hydrolase activity, hydrolyzing O-glycosyl compounds"/>
    <property type="evidence" value="ECO:0007669"/>
    <property type="project" value="InterPro"/>
</dbReference>
<name>A0A2N3NA77_9PEZI</name>
<dbReference type="Pfam" id="PF00722">
    <property type="entry name" value="Glyco_hydro_16"/>
    <property type="match status" value="1"/>
</dbReference>
<sequence>MNYPQFQNNEAPKWVKDNLLVDMGVQYQANAMKHLIPFLSLLTAPLTLAQSGTVLIPSTSFDSKEEFDKYWGYLYPWGSDHNGSARMRESQVKMENGTVTLTAKRVNGEPQATHGGKKLDIRYLSGAIHALEHYTVAAGGGIDYLADLKVKTYRGSWPAFWATYTDGWPPEIDMAEWKGTGKISFNTFNTSSQVTALDVNYPNPDEFHSFRCETRDINGRDVSVKFYMDDNFVAEQVGRDYVGKSMYLIINLQMEGSSGNPGPEQDTEYSARNVQVISYNP</sequence>
<protein>
    <recommendedName>
        <fullName evidence="1">GH16 domain-containing protein</fullName>
    </recommendedName>
</protein>
<reference evidence="2 3" key="1">
    <citation type="journal article" date="2017" name="G3 (Bethesda)">
        <title>First Draft Genome Sequence of the Pathogenic Fungus Lomentospora prolificans (Formerly Scedosporium prolificans).</title>
        <authorList>
            <person name="Luo R."/>
            <person name="Zimin A."/>
            <person name="Workman R."/>
            <person name="Fan Y."/>
            <person name="Pertea G."/>
            <person name="Grossman N."/>
            <person name="Wear M.P."/>
            <person name="Jia B."/>
            <person name="Miller H."/>
            <person name="Casadevall A."/>
            <person name="Timp W."/>
            <person name="Zhang S.X."/>
            <person name="Salzberg S.L."/>
        </authorList>
    </citation>
    <scope>NUCLEOTIDE SEQUENCE [LARGE SCALE GENOMIC DNA]</scope>
    <source>
        <strain evidence="2 3">JHH-5317</strain>
    </source>
</reference>
<dbReference type="GO" id="GO:0005975">
    <property type="term" value="P:carbohydrate metabolic process"/>
    <property type="evidence" value="ECO:0007669"/>
    <property type="project" value="InterPro"/>
</dbReference>
<evidence type="ECO:0000313" key="2">
    <source>
        <dbReference type="EMBL" id="PKS09339.1"/>
    </source>
</evidence>
<dbReference type="STRING" id="41688.A0A2N3NA77"/>
<dbReference type="Proteomes" id="UP000233524">
    <property type="component" value="Unassembled WGS sequence"/>
</dbReference>
<dbReference type="InterPro" id="IPR000757">
    <property type="entry name" value="Beta-glucanase-like"/>
</dbReference>
<evidence type="ECO:0000313" key="3">
    <source>
        <dbReference type="Proteomes" id="UP000233524"/>
    </source>
</evidence>
<gene>
    <name evidence="2" type="ORF">jhhlp_003953</name>
</gene>
<dbReference type="InParanoid" id="A0A2N3NA77"/>
<feature type="domain" description="GH16" evidence="1">
    <location>
        <begin position="49"/>
        <end position="279"/>
    </location>
</feature>
<accession>A0A2N3NA77</accession>
<dbReference type="SUPFAM" id="SSF49899">
    <property type="entry name" value="Concanavalin A-like lectins/glucanases"/>
    <property type="match status" value="1"/>
</dbReference>
<dbReference type="VEuPathDB" id="FungiDB:jhhlp_003953"/>
<dbReference type="EMBL" id="NLAX01000010">
    <property type="protein sequence ID" value="PKS09339.1"/>
    <property type="molecule type" value="Genomic_DNA"/>
</dbReference>